<keyword evidence="4" id="KW-0472">Membrane</keyword>
<dbReference type="EMBL" id="JACRSQ010000010">
    <property type="protein sequence ID" value="MBC8543559.1"/>
    <property type="molecule type" value="Genomic_DNA"/>
</dbReference>
<dbReference type="RefSeq" id="WP_177718131.1">
    <property type="nucleotide sequence ID" value="NZ_JACRSQ010000010.1"/>
</dbReference>
<dbReference type="Pfam" id="PF12833">
    <property type="entry name" value="HTH_18"/>
    <property type="match status" value="1"/>
</dbReference>
<organism evidence="6 7">
    <name type="scientific">Bianquea renquensis</name>
    <dbReference type="NCBI Taxonomy" id="2763661"/>
    <lineage>
        <taxon>Bacteria</taxon>
        <taxon>Bacillati</taxon>
        <taxon>Bacillota</taxon>
        <taxon>Clostridia</taxon>
        <taxon>Eubacteriales</taxon>
        <taxon>Bianqueaceae</taxon>
        <taxon>Bianquea</taxon>
    </lineage>
</organism>
<dbReference type="GO" id="GO:0003700">
    <property type="term" value="F:DNA-binding transcription factor activity"/>
    <property type="evidence" value="ECO:0007669"/>
    <property type="project" value="InterPro"/>
</dbReference>
<evidence type="ECO:0000259" key="5">
    <source>
        <dbReference type="PROSITE" id="PS01124"/>
    </source>
</evidence>
<dbReference type="InterPro" id="IPR009057">
    <property type="entry name" value="Homeodomain-like_sf"/>
</dbReference>
<dbReference type="PANTHER" id="PTHR43280:SF2">
    <property type="entry name" value="HTH-TYPE TRANSCRIPTIONAL REGULATOR EXSA"/>
    <property type="match status" value="1"/>
</dbReference>
<evidence type="ECO:0000256" key="3">
    <source>
        <dbReference type="ARBA" id="ARBA00023163"/>
    </source>
</evidence>
<keyword evidence="1" id="KW-0805">Transcription regulation</keyword>
<accession>A0A926I0U8</accession>
<dbReference type="SMART" id="SM00342">
    <property type="entry name" value="HTH_ARAC"/>
    <property type="match status" value="1"/>
</dbReference>
<dbReference type="PROSITE" id="PS01124">
    <property type="entry name" value="HTH_ARAC_FAMILY_2"/>
    <property type="match status" value="1"/>
</dbReference>
<dbReference type="GO" id="GO:0043565">
    <property type="term" value="F:sequence-specific DNA binding"/>
    <property type="evidence" value="ECO:0007669"/>
    <property type="project" value="InterPro"/>
</dbReference>
<feature type="transmembrane region" description="Helical" evidence="4">
    <location>
        <begin position="288"/>
        <end position="311"/>
    </location>
</feature>
<dbReference type="Proteomes" id="UP000657006">
    <property type="component" value="Unassembled WGS sequence"/>
</dbReference>
<gene>
    <name evidence="6" type="ORF">H8730_08380</name>
</gene>
<dbReference type="InterPro" id="IPR018060">
    <property type="entry name" value="HTH_AraC"/>
</dbReference>
<proteinExistence type="predicted"/>
<evidence type="ECO:0000256" key="4">
    <source>
        <dbReference type="SAM" id="Phobius"/>
    </source>
</evidence>
<evidence type="ECO:0000313" key="6">
    <source>
        <dbReference type="EMBL" id="MBC8543559.1"/>
    </source>
</evidence>
<keyword evidence="3" id="KW-0804">Transcription</keyword>
<keyword evidence="4" id="KW-1133">Transmembrane helix</keyword>
<dbReference type="SUPFAM" id="SSF46689">
    <property type="entry name" value="Homeodomain-like"/>
    <property type="match status" value="2"/>
</dbReference>
<evidence type="ECO:0000256" key="2">
    <source>
        <dbReference type="ARBA" id="ARBA00023125"/>
    </source>
</evidence>
<feature type="domain" description="HTH araC/xylS-type" evidence="5">
    <location>
        <begin position="655"/>
        <end position="754"/>
    </location>
</feature>
<feature type="transmembrane region" description="Helical" evidence="4">
    <location>
        <begin position="12"/>
        <end position="39"/>
    </location>
</feature>
<protein>
    <submittedName>
        <fullName evidence="6">AraC family transcriptional regulator</fullName>
    </submittedName>
</protein>
<dbReference type="PANTHER" id="PTHR43280">
    <property type="entry name" value="ARAC-FAMILY TRANSCRIPTIONAL REGULATOR"/>
    <property type="match status" value="1"/>
</dbReference>
<keyword evidence="4" id="KW-0812">Transmembrane</keyword>
<evidence type="ECO:0000313" key="7">
    <source>
        <dbReference type="Proteomes" id="UP000657006"/>
    </source>
</evidence>
<reference evidence="6" key="1">
    <citation type="submission" date="2020-08" db="EMBL/GenBank/DDBJ databases">
        <title>Genome public.</title>
        <authorList>
            <person name="Liu C."/>
            <person name="Sun Q."/>
        </authorList>
    </citation>
    <scope>NUCLEOTIDE SEQUENCE</scope>
    <source>
        <strain evidence="6">NSJ-32</strain>
    </source>
</reference>
<sequence>MNVQGKPKSRSVIRFFLTVGIPATFLFVIAVCIFFYYILLSLQKESNNLYSHYVQNVGQEFDNALTLLYKQSYRLKHDGEIVSYVSAAEKSSSQSIYSSYKIIQKFNALNSLYQYADNTFLYVRDSDSVIGNGSHNSSGLYYGENYGDTGISLEEWHAIISSGSANGIFWNYNPSANSMILVDSLGNLSGNIVTWVSMDPIEAQWLEALPDHSSVQIVSRKRNMVYSSEKDGDNVDYFARFDSEETVNCQKTVIGGRKFVLFSSRSAIYDWSYILAIPSNMIYQAPQMLAIMAIFMLAFLIYICLMSYHILHNNYHPLKRIVRLLGDSRVSESRETQNEYAVIESALLQMIQANEEISSVVIKQEKDLREYFLTGLLLGMSQQWSSRQWQEFATLFPNLKGPGILLSLTDCVQEDLVGSFYTAFLSLPSIQNAAGIYRVSVGSAIVFLLVGQEKGAVSQLEEDVDTLLRGVNEDNGSHMNCMINFCKDFQTQLAESYNEIVVMQKICDKTPDKFAYSYSCDKDDFKKVVQQNCSLSLQNELMELMDKGKWKEARYLVSSAVLKIVNSPIASAKEVANSMMFIVFSNAFERWGEEKGVTFTAILAGSADHLIKNILSADTVETLLESCNDCLRWFQDKRAEHDQYEQSKYDNSMISEICTYIQDNFKTRDLNVSMLADTFHLSLPYLSKLFKETTGYNVLEYICLARLNYAKSLLRSTTYSIQYIAQEAGFNDSKRLVQLLKKYEGVTPSEFRKQ</sequence>
<dbReference type="AlphaFoldDB" id="A0A926I0U8"/>
<keyword evidence="2" id="KW-0238">DNA-binding</keyword>
<keyword evidence="7" id="KW-1185">Reference proteome</keyword>
<dbReference type="Gene3D" id="1.10.10.60">
    <property type="entry name" value="Homeodomain-like"/>
    <property type="match status" value="2"/>
</dbReference>
<name>A0A926I0U8_9FIRM</name>
<evidence type="ECO:0000256" key="1">
    <source>
        <dbReference type="ARBA" id="ARBA00023015"/>
    </source>
</evidence>
<comment type="caution">
    <text evidence="6">The sequence shown here is derived from an EMBL/GenBank/DDBJ whole genome shotgun (WGS) entry which is preliminary data.</text>
</comment>